<name>A0A517QR64_9PLAN</name>
<dbReference type="Proteomes" id="UP000315724">
    <property type="component" value="Chromosome"/>
</dbReference>
<dbReference type="OrthoDB" id="263008at2"/>
<protein>
    <submittedName>
        <fullName evidence="9">MotA/TolQ/ExbB proton channel family protein</fullName>
    </submittedName>
</protein>
<dbReference type="KEGG" id="tpol:Mal48_33580"/>
<evidence type="ECO:0000259" key="8">
    <source>
        <dbReference type="Pfam" id="PF01618"/>
    </source>
</evidence>
<evidence type="ECO:0000256" key="4">
    <source>
        <dbReference type="ARBA" id="ARBA00022989"/>
    </source>
</evidence>
<sequence length="220" mass="24781">MNELLQYLSTLSSLIIGMVFCVHLFLFFVLWLWSRRDLKKIASALFDFTRGLKNQSLLDSTAHLSDQIDAFLSDVNDVLDEADRQADRRALLERMRVLDEKRRYLNSMFFETTYNMGRTMIEAYPLAGVLGTILAIGVALQTSAATQSTATVGIILGRFGDAIWSTAAGLLAAMILMFVNSCLEPAFNRLSENRQHVRETVSRVKRELAFVPSASEEDEE</sequence>
<evidence type="ECO:0000256" key="1">
    <source>
        <dbReference type="ARBA" id="ARBA00004651"/>
    </source>
</evidence>
<keyword evidence="4 7" id="KW-1133">Transmembrane helix</keyword>
<dbReference type="RefSeq" id="WP_145201490.1">
    <property type="nucleotide sequence ID" value="NZ_CP036267.1"/>
</dbReference>
<evidence type="ECO:0000256" key="5">
    <source>
        <dbReference type="ARBA" id="ARBA00023136"/>
    </source>
</evidence>
<evidence type="ECO:0000256" key="7">
    <source>
        <dbReference type="SAM" id="Phobius"/>
    </source>
</evidence>
<gene>
    <name evidence="9" type="ORF">Mal48_33580</name>
</gene>
<reference evidence="9 10" key="1">
    <citation type="submission" date="2019-02" db="EMBL/GenBank/DDBJ databases">
        <title>Deep-cultivation of Planctomycetes and their phenomic and genomic characterization uncovers novel biology.</title>
        <authorList>
            <person name="Wiegand S."/>
            <person name="Jogler M."/>
            <person name="Boedeker C."/>
            <person name="Pinto D."/>
            <person name="Vollmers J."/>
            <person name="Rivas-Marin E."/>
            <person name="Kohn T."/>
            <person name="Peeters S.H."/>
            <person name="Heuer A."/>
            <person name="Rast P."/>
            <person name="Oberbeckmann S."/>
            <person name="Bunk B."/>
            <person name="Jeske O."/>
            <person name="Meyerdierks A."/>
            <person name="Storesund J.E."/>
            <person name="Kallscheuer N."/>
            <person name="Luecker S."/>
            <person name="Lage O.M."/>
            <person name="Pohl T."/>
            <person name="Merkel B.J."/>
            <person name="Hornburger P."/>
            <person name="Mueller R.-W."/>
            <person name="Bruemmer F."/>
            <person name="Labrenz M."/>
            <person name="Spormann A.M."/>
            <person name="Op den Camp H."/>
            <person name="Overmann J."/>
            <person name="Amann R."/>
            <person name="Jetten M.S.M."/>
            <person name="Mascher T."/>
            <person name="Medema M.H."/>
            <person name="Devos D.P."/>
            <person name="Kaster A.-K."/>
            <person name="Ovreas L."/>
            <person name="Rohde M."/>
            <person name="Galperin M.Y."/>
            <person name="Jogler C."/>
        </authorList>
    </citation>
    <scope>NUCLEOTIDE SEQUENCE [LARGE SCALE GENOMIC DNA]</scope>
    <source>
        <strain evidence="9 10">Mal48</strain>
    </source>
</reference>
<feature type="domain" description="MotA/TolQ/ExbB proton channel" evidence="8">
    <location>
        <begin position="79"/>
        <end position="194"/>
    </location>
</feature>
<dbReference type="PANTHER" id="PTHR30625">
    <property type="entry name" value="PROTEIN TOLQ"/>
    <property type="match status" value="1"/>
</dbReference>
<dbReference type="GO" id="GO:0005886">
    <property type="term" value="C:plasma membrane"/>
    <property type="evidence" value="ECO:0007669"/>
    <property type="project" value="UniProtKB-SubCell"/>
</dbReference>
<feature type="transmembrane region" description="Helical" evidence="7">
    <location>
        <begin position="12"/>
        <end position="33"/>
    </location>
</feature>
<evidence type="ECO:0000256" key="2">
    <source>
        <dbReference type="ARBA" id="ARBA00022475"/>
    </source>
</evidence>
<dbReference type="InterPro" id="IPR050790">
    <property type="entry name" value="ExbB/TolQ_transport"/>
</dbReference>
<feature type="transmembrane region" description="Helical" evidence="7">
    <location>
        <begin position="162"/>
        <end position="183"/>
    </location>
</feature>
<evidence type="ECO:0000313" key="10">
    <source>
        <dbReference type="Proteomes" id="UP000315724"/>
    </source>
</evidence>
<evidence type="ECO:0000256" key="3">
    <source>
        <dbReference type="ARBA" id="ARBA00022692"/>
    </source>
</evidence>
<keyword evidence="5 7" id="KW-0472">Membrane</keyword>
<keyword evidence="6" id="KW-0653">Protein transport</keyword>
<accession>A0A517QR64</accession>
<dbReference type="InterPro" id="IPR002898">
    <property type="entry name" value="MotA_ExbB_proton_chnl"/>
</dbReference>
<proteinExistence type="inferred from homology"/>
<feature type="transmembrane region" description="Helical" evidence="7">
    <location>
        <begin position="123"/>
        <end position="142"/>
    </location>
</feature>
<keyword evidence="10" id="KW-1185">Reference proteome</keyword>
<dbReference type="PANTHER" id="PTHR30625:SF11">
    <property type="entry name" value="MOTA_TOLQ_EXBB PROTON CHANNEL DOMAIN-CONTAINING PROTEIN"/>
    <property type="match status" value="1"/>
</dbReference>
<evidence type="ECO:0000313" key="9">
    <source>
        <dbReference type="EMBL" id="QDT34098.1"/>
    </source>
</evidence>
<dbReference type="EMBL" id="CP036267">
    <property type="protein sequence ID" value="QDT34098.1"/>
    <property type="molecule type" value="Genomic_DNA"/>
</dbReference>
<keyword evidence="6" id="KW-0813">Transport</keyword>
<dbReference type="AlphaFoldDB" id="A0A517QR64"/>
<keyword evidence="2" id="KW-1003">Cell membrane</keyword>
<comment type="subcellular location">
    <subcellularLocation>
        <location evidence="1">Cell membrane</location>
        <topology evidence="1">Multi-pass membrane protein</topology>
    </subcellularLocation>
    <subcellularLocation>
        <location evidence="6">Membrane</location>
        <topology evidence="6">Multi-pass membrane protein</topology>
    </subcellularLocation>
</comment>
<comment type="similarity">
    <text evidence="6">Belongs to the exbB/tolQ family.</text>
</comment>
<organism evidence="9 10">
    <name type="scientific">Thalassoglobus polymorphus</name>
    <dbReference type="NCBI Taxonomy" id="2527994"/>
    <lineage>
        <taxon>Bacteria</taxon>
        <taxon>Pseudomonadati</taxon>
        <taxon>Planctomycetota</taxon>
        <taxon>Planctomycetia</taxon>
        <taxon>Planctomycetales</taxon>
        <taxon>Planctomycetaceae</taxon>
        <taxon>Thalassoglobus</taxon>
    </lineage>
</organism>
<keyword evidence="3 7" id="KW-0812">Transmembrane</keyword>
<dbReference type="Pfam" id="PF01618">
    <property type="entry name" value="MotA_ExbB"/>
    <property type="match status" value="1"/>
</dbReference>
<dbReference type="GO" id="GO:0017038">
    <property type="term" value="P:protein import"/>
    <property type="evidence" value="ECO:0007669"/>
    <property type="project" value="TreeGrafter"/>
</dbReference>
<evidence type="ECO:0000256" key="6">
    <source>
        <dbReference type="RuleBase" id="RU004057"/>
    </source>
</evidence>